<organism evidence="2">
    <name type="scientific">Lichtheimia ramosa</name>
    <dbReference type="NCBI Taxonomy" id="688394"/>
    <lineage>
        <taxon>Eukaryota</taxon>
        <taxon>Fungi</taxon>
        <taxon>Fungi incertae sedis</taxon>
        <taxon>Mucoromycota</taxon>
        <taxon>Mucoromycotina</taxon>
        <taxon>Mucoromycetes</taxon>
        <taxon>Mucorales</taxon>
        <taxon>Lichtheimiaceae</taxon>
        <taxon>Lichtheimia</taxon>
    </lineage>
</organism>
<dbReference type="EMBL" id="LK023313">
    <property type="protein sequence ID" value="CDS02778.1"/>
    <property type="molecule type" value="Genomic_DNA"/>
</dbReference>
<protein>
    <submittedName>
        <fullName evidence="2">Uncharacterized protein</fullName>
    </submittedName>
</protein>
<evidence type="ECO:0000256" key="1">
    <source>
        <dbReference type="SAM" id="Phobius"/>
    </source>
</evidence>
<dbReference type="AlphaFoldDB" id="A0A077W9L1"/>
<keyword evidence="1" id="KW-0472">Membrane</keyword>
<evidence type="ECO:0000313" key="2">
    <source>
        <dbReference type="EMBL" id="CDS02778.1"/>
    </source>
</evidence>
<sequence length="70" mass="7306">MIDYFEREVFGAQASLPLSFVSTLILLNVCIGAALIRVLEFVISMRTAFLVGGLLVSGGLAAAGSATQSK</sequence>
<reference evidence="2" key="1">
    <citation type="journal article" date="2014" name="Genome Announc.">
        <title>De novo whole-genome sequence and genome annotation of Lichtheimia ramosa.</title>
        <authorList>
            <person name="Linde J."/>
            <person name="Schwartze V."/>
            <person name="Binder U."/>
            <person name="Lass-Florl C."/>
            <person name="Voigt K."/>
            <person name="Horn F."/>
        </authorList>
    </citation>
    <scope>NUCLEOTIDE SEQUENCE</scope>
    <source>
        <strain evidence="2">JMRC FSU:6197</strain>
    </source>
</reference>
<accession>A0A077W9L1</accession>
<gene>
    <name evidence="2" type="ORF">LRAMOSA00182</name>
</gene>
<keyword evidence="1" id="KW-0812">Transmembrane</keyword>
<name>A0A077W9L1_9FUNG</name>
<keyword evidence="1" id="KW-1133">Transmembrane helix</keyword>
<feature type="transmembrane region" description="Helical" evidence="1">
    <location>
        <begin position="48"/>
        <end position="67"/>
    </location>
</feature>
<feature type="transmembrane region" description="Helical" evidence="1">
    <location>
        <begin position="16"/>
        <end position="36"/>
    </location>
</feature>
<proteinExistence type="predicted"/>